<feature type="chain" id="PRO_5046195866" description="Ice-binding protein C-terminal domain-containing protein" evidence="1">
    <location>
        <begin position="23"/>
        <end position="199"/>
    </location>
</feature>
<feature type="signal peptide" evidence="1">
    <location>
        <begin position="1"/>
        <end position="22"/>
    </location>
</feature>
<organism evidence="3 4">
    <name type="scientific">Rhodoferax saidenbachensis</name>
    <dbReference type="NCBI Taxonomy" id="1484693"/>
    <lineage>
        <taxon>Bacteria</taxon>
        <taxon>Pseudomonadati</taxon>
        <taxon>Pseudomonadota</taxon>
        <taxon>Betaproteobacteria</taxon>
        <taxon>Burkholderiales</taxon>
        <taxon>Comamonadaceae</taxon>
        <taxon>Rhodoferax</taxon>
    </lineage>
</organism>
<dbReference type="Pfam" id="PF07589">
    <property type="entry name" value="PEP-CTERM"/>
    <property type="match status" value="1"/>
</dbReference>
<keyword evidence="1" id="KW-0732">Signal</keyword>
<dbReference type="Proteomes" id="UP001268089">
    <property type="component" value="Unassembled WGS sequence"/>
</dbReference>
<reference evidence="3 4" key="1">
    <citation type="submission" date="2023-07" db="EMBL/GenBank/DDBJ databases">
        <title>Sorghum-associated microbial communities from plants grown in Nebraska, USA.</title>
        <authorList>
            <person name="Schachtman D."/>
        </authorList>
    </citation>
    <scope>NUCLEOTIDE SEQUENCE [LARGE SCALE GENOMIC DNA]</scope>
    <source>
        <strain evidence="3 4">BE308</strain>
    </source>
</reference>
<dbReference type="NCBIfam" id="TIGR02595">
    <property type="entry name" value="PEP_CTERM"/>
    <property type="match status" value="1"/>
</dbReference>
<feature type="domain" description="Ice-binding protein C-terminal" evidence="2">
    <location>
        <begin position="172"/>
        <end position="197"/>
    </location>
</feature>
<evidence type="ECO:0000313" key="3">
    <source>
        <dbReference type="EMBL" id="MDR7305817.1"/>
    </source>
</evidence>
<dbReference type="EMBL" id="JAVDXO010000002">
    <property type="protein sequence ID" value="MDR7305817.1"/>
    <property type="molecule type" value="Genomic_DNA"/>
</dbReference>
<accession>A0ABU1ZJT5</accession>
<dbReference type="InterPro" id="IPR013424">
    <property type="entry name" value="Ice-binding_C"/>
</dbReference>
<comment type="caution">
    <text evidence="3">The sequence shown here is derived from an EMBL/GenBank/DDBJ whole genome shotgun (WGS) entry which is preliminary data.</text>
</comment>
<keyword evidence="4" id="KW-1185">Reference proteome</keyword>
<protein>
    <recommendedName>
        <fullName evidence="2">Ice-binding protein C-terminal domain-containing protein</fullName>
    </recommendedName>
</protein>
<evidence type="ECO:0000256" key="1">
    <source>
        <dbReference type="SAM" id="SignalP"/>
    </source>
</evidence>
<proteinExistence type="predicted"/>
<gene>
    <name evidence="3" type="ORF">J2X15_001095</name>
</gene>
<sequence>MKKFPAIFAAFALGLLSFGAQAANSLTFQGVTFASRAIDADTLEFSILNATHATGNWAGASFLKGFEIKELGSFEVTGATIVSGPAGFVTDVAHGGVNGSSLGCSSNGNTKGACFSSGAPLALTDSLVWRIDFTANGALSLTAPHIKVQFLDNVGDKKKMGDLLSMTLPVTAVPEPETYAMLLAGLGLMGFIARRRRAA</sequence>
<evidence type="ECO:0000313" key="4">
    <source>
        <dbReference type="Proteomes" id="UP001268089"/>
    </source>
</evidence>
<evidence type="ECO:0000259" key="2">
    <source>
        <dbReference type="Pfam" id="PF07589"/>
    </source>
</evidence>
<name>A0ABU1ZJT5_9BURK</name>